<evidence type="ECO:0000256" key="1">
    <source>
        <dbReference type="SAM" id="Phobius"/>
    </source>
</evidence>
<protein>
    <submittedName>
        <fullName evidence="2">Uncharacterized protein</fullName>
    </submittedName>
</protein>
<name>A0A7S0XAV2_9CHLO</name>
<organism evidence="2">
    <name type="scientific">Mantoniella antarctica</name>
    <dbReference type="NCBI Taxonomy" id="81844"/>
    <lineage>
        <taxon>Eukaryota</taxon>
        <taxon>Viridiplantae</taxon>
        <taxon>Chlorophyta</taxon>
        <taxon>Mamiellophyceae</taxon>
        <taxon>Mamiellales</taxon>
        <taxon>Mamiellaceae</taxon>
        <taxon>Mantoniella</taxon>
    </lineage>
</organism>
<keyword evidence="1" id="KW-1133">Transmembrane helix</keyword>
<gene>
    <name evidence="2" type="ORF">MANT1106_LOCUS14441</name>
</gene>
<proteinExistence type="predicted"/>
<sequence>MAQCDLSRQDLFIFFVVVVVVIIILRTEPKTHELASRTLCGCLFCCAFKIILQDNTCGAAIPPILATRLQVPNAADRTTVGNNSVVYKNIMLKEAAMPKRPISATAVCALPVTNALRRHPVPAIAFRKMRVRFRPKNSTENCANAYEGISTRPDKKLFR</sequence>
<feature type="transmembrane region" description="Helical" evidence="1">
    <location>
        <begin position="6"/>
        <end position="25"/>
    </location>
</feature>
<keyword evidence="1" id="KW-0812">Transmembrane</keyword>
<reference evidence="2" key="1">
    <citation type="submission" date="2021-01" db="EMBL/GenBank/DDBJ databases">
        <authorList>
            <person name="Corre E."/>
            <person name="Pelletier E."/>
            <person name="Niang G."/>
            <person name="Scheremetjew M."/>
            <person name="Finn R."/>
            <person name="Kale V."/>
            <person name="Holt S."/>
            <person name="Cochrane G."/>
            <person name="Meng A."/>
            <person name="Brown T."/>
            <person name="Cohen L."/>
        </authorList>
    </citation>
    <scope>NUCLEOTIDE SEQUENCE</scope>
    <source>
        <strain evidence="2">SL-175</strain>
    </source>
</reference>
<evidence type="ECO:0000313" key="2">
    <source>
        <dbReference type="EMBL" id="CAD8711754.1"/>
    </source>
</evidence>
<keyword evidence="1" id="KW-0472">Membrane</keyword>
<dbReference type="EMBL" id="HBFC01023980">
    <property type="protein sequence ID" value="CAD8711754.1"/>
    <property type="molecule type" value="Transcribed_RNA"/>
</dbReference>
<dbReference type="AlphaFoldDB" id="A0A7S0XAV2"/>
<accession>A0A7S0XAV2</accession>